<dbReference type="InterPro" id="IPR014710">
    <property type="entry name" value="RmlC-like_jellyroll"/>
</dbReference>
<proteinExistence type="predicted"/>
<keyword evidence="3" id="KW-1185">Reference proteome</keyword>
<accession>A0ABW3TSB8</accession>
<organism evidence="2 3">
    <name type="scientific">Leucobacter albus</name>
    <dbReference type="NCBI Taxonomy" id="272210"/>
    <lineage>
        <taxon>Bacteria</taxon>
        <taxon>Bacillati</taxon>
        <taxon>Actinomycetota</taxon>
        <taxon>Actinomycetes</taxon>
        <taxon>Micrococcales</taxon>
        <taxon>Microbacteriaceae</taxon>
        <taxon>Leucobacter</taxon>
    </lineage>
</organism>
<name>A0ABW3TSB8_9MICO</name>
<dbReference type="InterPro" id="IPR011051">
    <property type="entry name" value="RmlC_Cupin_sf"/>
</dbReference>
<dbReference type="InterPro" id="IPR008579">
    <property type="entry name" value="UGlyAH_Cupin_dom"/>
</dbReference>
<protein>
    <submittedName>
        <fullName evidence="2">Cupin domain-containing protein</fullName>
    </submittedName>
</protein>
<evidence type="ECO:0000313" key="2">
    <source>
        <dbReference type="EMBL" id="MFD1203079.1"/>
    </source>
</evidence>
<reference evidence="3" key="1">
    <citation type="journal article" date="2019" name="Int. J. Syst. Evol. Microbiol.">
        <title>The Global Catalogue of Microorganisms (GCM) 10K type strain sequencing project: providing services to taxonomists for standard genome sequencing and annotation.</title>
        <authorList>
            <consortium name="The Broad Institute Genomics Platform"/>
            <consortium name="The Broad Institute Genome Sequencing Center for Infectious Disease"/>
            <person name="Wu L."/>
            <person name="Ma J."/>
        </authorList>
    </citation>
    <scope>NUCLEOTIDE SEQUENCE [LARGE SCALE GENOMIC DNA]</scope>
    <source>
        <strain evidence="3">CCUG 50213</strain>
    </source>
</reference>
<feature type="domain" description="(S)-ureidoglycine aminohydrolase cupin" evidence="1">
    <location>
        <begin position="56"/>
        <end position="126"/>
    </location>
</feature>
<dbReference type="RefSeq" id="WP_343960161.1">
    <property type="nucleotide sequence ID" value="NZ_BAAAKZ010000006.1"/>
</dbReference>
<dbReference type="Proteomes" id="UP001597181">
    <property type="component" value="Unassembled WGS sequence"/>
</dbReference>
<comment type="caution">
    <text evidence="2">The sequence shown here is derived from an EMBL/GenBank/DDBJ whole genome shotgun (WGS) entry which is preliminary data.</text>
</comment>
<evidence type="ECO:0000259" key="1">
    <source>
        <dbReference type="Pfam" id="PF05899"/>
    </source>
</evidence>
<evidence type="ECO:0000313" key="3">
    <source>
        <dbReference type="Proteomes" id="UP001597181"/>
    </source>
</evidence>
<dbReference type="EMBL" id="JBHTLY010000008">
    <property type="protein sequence ID" value="MFD1203079.1"/>
    <property type="molecule type" value="Genomic_DNA"/>
</dbReference>
<dbReference type="SUPFAM" id="SSF51182">
    <property type="entry name" value="RmlC-like cupins"/>
    <property type="match status" value="1"/>
</dbReference>
<sequence>MQHPEPEPASAALAAGSVVNVLDLELPMSPLPADEVRAGTPAAGSRDVAAGPGLAIGVWEMTAGTAVDTEADECFVVLTGRATVTIHAADPAQRDTVLELQPGSLGRLAAGMQTTWVVHEALRKVYLLPTAD</sequence>
<dbReference type="Gene3D" id="2.60.120.10">
    <property type="entry name" value="Jelly Rolls"/>
    <property type="match status" value="1"/>
</dbReference>
<dbReference type="Pfam" id="PF05899">
    <property type="entry name" value="Cupin_3"/>
    <property type="match status" value="1"/>
</dbReference>
<gene>
    <name evidence="2" type="ORF">ACFQ3U_14370</name>
</gene>